<evidence type="ECO:0000313" key="1">
    <source>
        <dbReference type="EMBL" id="JAD73019.1"/>
    </source>
</evidence>
<reference evidence="1" key="1">
    <citation type="submission" date="2014-09" db="EMBL/GenBank/DDBJ databases">
        <authorList>
            <person name="Magalhaes I.L.F."/>
            <person name="Oliveira U."/>
            <person name="Santos F.R."/>
            <person name="Vidigal T.H.D.A."/>
            <person name="Brescovit A.D."/>
            <person name="Santos A.J."/>
        </authorList>
    </citation>
    <scope>NUCLEOTIDE SEQUENCE</scope>
    <source>
        <tissue evidence="1">Shoot tissue taken approximately 20 cm above the soil surface</tissue>
    </source>
</reference>
<dbReference type="EMBL" id="GBRH01224876">
    <property type="protein sequence ID" value="JAD73019.1"/>
    <property type="molecule type" value="Transcribed_RNA"/>
</dbReference>
<accession>A0A0A9C9N1</accession>
<dbReference type="AlphaFoldDB" id="A0A0A9C9N1"/>
<proteinExistence type="predicted"/>
<organism evidence="1">
    <name type="scientific">Arundo donax</name>
    <name type="common">Giant reed</name>
    <name type="synonym">Donax arundinaceus</name>
    <dbReference type="NCBI Taxonomy" id="35708"/>
    <lineage>
        <taxon>Eukaryota</taxon>
        <taxon>Viridiplantae</taxon>
        <taxon>Streptophyta</taxon>
        <taxon>Embryophyta</taxon>
        <taxon>Tracheophyta</taxon>
        <taxon>Spermatophyta</taxon>
        <taxon>Magnoliopsida</taxon>
        <taxon>Liliopsida</taxon>
        <taxon>Poales</taxon>
        <taxon>Poaceae</taxon>
        <taxon>PACMAD clade</taxon>
        <taxon>Arundinoideae</taxon>
        <taxon>Arundineae</taxon>
        <taxon>Arundo</taxon>
    </lineage>
</organism>
<sequence>MTCHLFKLTIMVKMKKKR</sequence>
<protein>
    <submittedName>
        <fullName evidence="1">Uncharacterized protein</fullName>
    </submittedName>
</protein>
<reference evidence="1" key="2">
    <citation type="journal article" date="2015" name="Data Brief">
        <title>Shoot transcriptome of the giant reed, Arundo donax.</title>
        <authorList>
            <person name="Barrero R.A."/>
            <person name="Guerrero F.D."/>
            <person name="Moolhuijzen P."/>
            <person name="Goolsby J.A."/>
            <person name="Tidwell J."/>
            <person name="Bellgard S.E."/>
            <person name="Bellgard M.I."/>
        </authorList>
    </citation>
    <scope>NUCLEOTIDE SEQUENCE</scope>
    <source>
        <tissue evidence="1">Shoot tissue taken approximately 20 cm above the soil surface</tissue>
    </source>
</reference>
<name>A0A0A9C9N1_ARUDO</name>